<organism evidence="6 7">
    <name type="scientific">Caulobacter flavus</name>
    <dbReference type="NCBI Taxonomy" id="1679497"/>
    <lineage>
        <taxon>Bacteria</taxon>
        <taxon>Pseudomonadati</taxon>
        <taxon>Pseudomonadota</taxon>
        <taxon>Alphaproteobacteria</taxon>
        <taxon>Caulobacterales</taxon>
        <taxon>Caulobacteraceae</taxon>
        <taxon>Caulobacter</taxon>
    </lineage>
</organism>
<keyword evidence="2" id="KW-0238">DNA-binding</keyword>
<dbReference type="InterPro" id="IPR009057">
    <property type="entry name" value="Homeodomain-like_sf"/>
</dbReference>
<protein>
    <recommendedName>
        <fullName evidence="4">HTH araC/xylS-type domain-containing protein</fullName>
    </recommendedName>
</protein>
<dbReference type="InterPro" id="IPR050204">
    <property type="entry name" value="AraC_XylS_family_regulators"/>
</dbReference>
<gene>
    <name evidence="5" type="ORF">C1707_03370</name>
    <name evidence="6" type="ORF">CFHF_09085</name>
</gene>
<dbReference type="Proteomes" id="UP000234483">
    <property type="component" value="Unassembled WGS sequence"/>
</dbReference>
<dbReference type="PANTHER" id="PTHR46796:SF6">
    <property type="entry name" value="ARAC SUBFAMILY"/>
    <property type="match status" value="1"/>
</dbReference>
<dbReference type="GO" id="GO:0003700">
    <property type="term" value="F:DNA-binding transcription factor activity"/>
    <property type="evidence" value="ECO:0007669"/>
    <property type="project" value="InterPro"/>
</dbReference>
<evidence type="ECO:0000313" key="7">
    <source>
        <dbReference type="Proteomes" id="UP000234483"/>
    </source>
</evidence>
<dbReference type="InterPro" id="IPR018060">
    <property type="entry name" value="HTH_AraC"/>
</dbReference>
<dbReference type="AlphaFoldDB" id="A0A2N5CUW3"/>
<evidence type="ECO:0000256" key="3">
    <source>
        <dbReference type="ARBA" id="ARBA00023163"/>
    </source>
</evidence>
<reference evidence="6 7" key="1">
    <citation type="submission" date="2017-12" db="EMBL/GenBank/DDBJ databases">
        <title>The genome sequence of Caulobacter flavus CGMCC1 15093.</title>
        <authorList>
            <person name="Gao J."/>
            <person name="Mao X."/>
            <person name="Sun J."/>
        </authorList>
    </citation>
    <scope>NUCLEOTIDE SEQUENCE [LARGE SCALE GENOMIC DNA]</scope>
    <source>
        <strain evidence="6 7">CGMCC1 15093</strain>
    </source>
</reference>
<dbReference type="Pfam" id="PF12833">
    <property type="entry name" value="HTH_18"/>
    <property type="match status" value="1"/>
</dbReference>
<dbReference type="KEGG" id="cfh:C1707_03370"/>
<dbReference type="EMBL" id="CP026100">
    <property type="protein sequence ID" value="AYV45361.1"/>
    <property type="molecule type" value="Genomic_DNA"/>
</dbReference>
<evidence type="ECO:0000256" key="1">
    <source>
        <dbReference type="ARBA" id="ARBA00023015"/>
    </source>
</evidence>
<dbReference type="PROSITE" id="PS01124">
    <property type="entry name" value="HTH_ARAC_FAMILY_2"/>
    <property type="match status" value="1"/>
</dbReference>
<dbReference type="EMBL" id="PJRQ01000017">
    <property type="protein sequence ID" value="PLR17592.1"/>
    <property type="molecule type" value="Genomic_DNA"/>
</dbReference>
<dbReference type="PANTHER" id="PTHR46796">
    <property type="entry name" value="HTH-TYPE TRANSCRIPTIONAL ACTIVATOR RHAS-RELATED"/>
    <property type="match status" value="1"/>
</dbReference>
<proteinExistence type="predicted"/>
<evidence type="ECO:0000313" key="6">
    <source>
        <dbReference type="EMBL" id="PLR17592.1"/>
    </source>
</evidence>
<sequence>MPSSAAADSFRFSSDDHSADEAFALYATLYSRGSDVSRGDGPFFARVRGWRLDKVLLFERRLSGVVHARRERIAGDGFDHFVLTHVLEGQVRLQVPGPPRLLGPGASILLDTRRPMRTEHDDALILTASIARDVIEAALGPAGRLHGQVLAAPDNLVLADFLASLARHGDTLASAALPALGRAFVDILSSAGGDAARAGRDDQRRDLSRREAVRRFVIPRLADRTLSVEAIAAGAGISRSSLYRLFEKQGGVARFIQLIRLDALRRALDAQDPAAPDDAALAQRLGFSSPAQMTRLFTEAYGATPAAYRIALADKSRDDPGVSKQRWDGWLGELG</sequence>
<dbReference type="RefSeq" id="WP_101712706.1">
    <property type="nucleotide sequence ID" value="NZ_CP026100.1"/>
</dbReference>
<name>A0A2N5CUW3_9CAUL</name>
<evidence type="ECO:0000259" key="4">
    <source>
        <dbReference type="PROSITE" id="PS01124"/>
    </source>
</evidence>
<dbReference type="SMART" id="SM00342">
    <property type="entry name" value="HTH_ARAC"/>
    <property type="match status" value="1"/>
</dbReference>
<feature type="domain" description="HTH araC/xylS-type" evidence="4">
    <location>
        <begin position="211"/>
        <end position="311"/>
    </location>
</feature>
<evidence type="ECO:0000313" key="8">
    <source>
        <dbReference type="Proteomes" id="UP000281192"/>
    </source>
</evidence>
<dbReference type="Pfam" id="PF14525">
    <property type="entry name" value="AraC_binding_2"/>
    <property type="match status" value="1"/>
</dbReference>
<evidence type="ECO:0000256" key="2">
    <source>
        <dbReference type="ARBA" id="ARBA00023125"/>
    </source>
</evidence>
<dbReference type="OrthoDB" id="7191628at2"/>
<keyword evidence="1" id="KW-0805">Transcription regulation</keyword>
<dbReference type="InterPro" id="IPR035418">
    <property type="entry name" value="AraC-bd_2"/>
</dbReference>
<reference evidence="5 8" key="2">
    <citation type="submission" date="2018-01" db="EMBL/GenBank/DDBJ databases">
        <title>Complete genome sequence of Caulobacter flavus RHGG3.</title>
        <authorList>
            <person name="Yang E."/>
        </authorList>
    </citation>
    <scope>NUCLEOTIDE SEQUENCE [LARGE SCALE GENOMIC DNA]</scope>
    <source>
        <strain evidence="5 8">RHGG3</strain>
    </source>
</reference>
<dbReference type="Proteomes" id="UP000281192">
    <property type="component" value="Chromosome"/>
</dbReference>
<keyword evidence="8" id="KW-1185">Reference proteome</keyword>
<dbReference type="GO" id="GO:0043565">
    <property type="term" value="F:sequence-specific DNA binding"/>
    <property type="evidence" value="ECO:0007669"/>
    <property type="project" value="InterPro"/>
</dbReference>
<dbReference type="Gene3D" id="1.10.10.60">
    <property type="entry name" value="Homeodomain-like"/>
    <property type="match status" value="1"/>
</dbReference>
<keyword evidence="3" id="KW-0804">Transcription</keyword>
<evidence type="ECO:0000313" key="5">
    <source>
        <dbReference type="EMBL" id="AYV45361.1"/>
    </source>
</evidence>
<dbReference type="SUPFAM" id="SSF46689">
    <property type="entry name" value="Homeodomain-like"/>
    <property type="match status" value="1"/>
</dbReference>
<accession>A0A2N5CUW3</accession>